<evidence type="ECO:0000256" key="3">
    <source>
        <dbReference type="ARBA" id="ARBA00019815"/>
    </source>
</evidence>
<reference evidence="7 8" key="2">
    <citation type="journal article" date="2014" name="Curr. Biol.">
        <title>Symbiont-Supplemented Maternal Investment Underpinning Host's Ecological Adaptation.</title>
        <authorList>
            <person name="Kaiwa N."/>
            <person name="Hosokawa T."/>
            <person name="Nikoh N."/>
            <person name="Tanahashi M."/>
            <person name="Moriyama M."/>
            <person name="Meng X.Y."/>
            <person name="Maeda T."/>
            <person name="Yamaguchi K."/>
            <person name="Shigenobu S."/>
            <person name="Ito M."/>
            <person name="Fukatsu T."/>
        </authorList>
    </citation>
    <scope>NUCLEOTIDE SEQUENCE [LARGE SCALE GENOMIC DNA]</scope>
    <source>
        <strain evidence="7 8">UwTKB</strain>
    </source>
</reference>
<dbReference type="NCBIfam" id="TIGR01276">
    <property type="entry name" value="thiB"/>
    <property type="match status" value="1"/>
</dbReference>
<dbReference type="InterPro" id="IPR005967">
    <property type="entry name" value="ThiB"/>
</dbReference>
<dbReference type="InterPro" id="IPR005948">
    <property type="entry name" value="ThiB-like"/>
</dbReference>
<dbReference type="STRING" id="1410383.TGUWTKB_5190"/>
<evidence type="ECO:0000256" key="6">
    <source>
        <dbReference type="ARBA" id="ARBA00022764"/>
    </source>
</evidence>
<reference evidence="8" key="1">
    <citation type="submission" date="2013-11" db="EMBL/GenBank/DDBJ databases">
        <title>Symbiont-containing voluminous jelly as an extraordinary maternal gift for overwintering insect nymphs.</title>
        <authorList>
            <person name="Kaiwa N."/>
            <person name="Hosokawa T."/>
            <person name="Nikoh N."/>
            <person name="Meng X.Y."/>
            <person name="Tanahashi M."/>
            <person name="Moriyama M."/>
            <person name="Maeda T."/>
            <person name="Yamaguchi K."/>
            <person name="Shigenobu S."/>
            <person name="Ito M."/>
            <person name="Fukatsu T."/>
        </authorList>
    </citation>
    <scope>NUCLEOTIDE SEQUENCE [LARGE SCALE GENOMIC DNA]</scope>
    <source>
        <strain evidence="8">UwTKB</strain>
    </source>
</reference>
<dbReference type="NCBIfam" id="TIGR01254">
    <property type="entry name" value="sfuA"/>
    <property type="match status" value="1"/>
</dbReference>
<evidence type="ECO:0000256" key="2">
    <source>
        <dbReference type="ARBA" id="ARBA00008520"/>
    </source>
</evidence>
<dbReference type="Gene3D" id="3.40.190.10">
    <property type="entry name" value="Periplasmic binding protein-like II"/>
    <property type="match status" value="2"/>
</dbReference>
<name>A0A090AS95_9ENTR</name>
<dbReference type="SUPFAM" id="SSF53850">
    <property type="entry name" value="Periplasmic binding protein-like II"/>
    <property type="match status" value="1"/>
</dbReference>
<dbReference type="KEGG" id="sbw:TGUWTKB_5190"/>
<dbReference type="Pfam" id="PF13416">
    <property type="entry name" value="SBP_bac_8"/>
    <property type="match status" value="1"/>
</dbReference>
<accession>A0A090AS95</accession>
<dbReference type="GO" id="GO:0030288">
    <property type="term" value="C:outer membrane-bounded periplasmic space"/>
    <property type="evidence" value="ECO:0007669"/>
    <property type="project" value="InterPro"/>
</dbReference>
<keyword evidence="5" id="KW-0732">Signal</keyword>
<evidence type="ECO:0000313" key="7">
    <source>
        <dbReference type="EMBL" id="BAP58745.1"/>
    </source>
</evidence>
<dbReference type="PANTHER" id="PTHR30006">
    <property type="entry name" value="THIAMINE-BINDING PERIPLASMIC PROTEIN-RELATED"/>
    <property type="match status" value="1"/>
</dbReference>
<dbReference type="GO" id="GO:0015888">
    <property type="term" value="P:thiamine transport"/>
    <property type="evidence" value="ECO:0007669"/>
    <property type="project" value="InterPro"/>
</dbReference>
<evidence type="ECO:0000313" key="8">
    <source>
        <dbReference type="Proteomes" id="UP000031627"/>
    </source>
</evidence>
<proteinExistence type="inferred from homology"/>
<evidence type="ECO:0000256" key="4">
    <source>
        <dbReference type="ARBA" id="ARBA00022448"/>
    </source>
</evidence>
<dbReference type="PANTHER" id="PTHR30006:SF3">
    <property type="entry name" value="THIAMINE-BINDING PERIPLASMIC PROTEIN"/>
    <property type="match status" value="1"/>
</dbReference>
<dbReference type="Proteomes" id="UP000031627">
    <property type="component" value="Chromosome"/>
</dbReference>
<evidence type="ECO:0000256" key="1">
    <source>
        <dbReference type="ARBA" id="ARBA00004418"/>
    </source>
</evidence>
<keyword evidence="6" id="KW-0574">Periplasm</keyword>
<organism evidence="7 8">
    <name type="scientific">Candidatus Tachikawaea gelatinosa</name>
    <dbReference type="NCBI Taxonomy" id="1410383"/>
    <lineage>
        <taxon>Bacteria</taxon>
        <taxon>Pseudomonadati</taxon>
        <taxon>Pseudomonadota</taxon>
        <taxon>Gammaproteobacteria</taxon>
        <taxon>Enterobacterales</taxon>
        <taxon>Enterobacteriaceae</taxon>
        <taxon>Candidatus Tachikawaea</taxon>
    </lineage>
</organism>
<keyword evidence="8" id="KW-1185">Reference proteome</keyword>
<evidence type="ECO:0000256" key="5">
    <source>
        <dbReference type="ARBA" id="ARBA00022729"/>
    </source>
</evidence>
<dbReference type="GO" id="GO:0030975">
    <property type="term" value="F:thiamine binding"/>
    <property type="evidence" value="ECO:0007669"/>
    <property type="project" value="InterPro"/>
</dbReference>
<comment type="similarity">
    <text evidence="2">Belongs to the bacterial solute-binding protein 1 family.</text>
</comment>
<gene>
    <name evidence="7" type="primary">tbpA</name>
    <name evidence="7" type="ORF">TGUWTKB_5190</name>
</gene>
<keyword evidence="4" id="KW-0813">Transport</keyword>
<dbReference type="InterPro" id="IPR006059">
    <property type="entry name" value="SBP"/>
</dbReference>
<comment type="subcellular location">
    <subcellularLocation>
        <location evidence="1">Periplasm</location>
    </subcellularLocation>
</comment>
<dbReference type="EMBL" id="AP014521">
    <property type="protein sequence ID" value="BAP58745.1"/>
    <property type="molecule type" value="Genomic_DNA"/>
</dbReference>
<protein>
    <recommendedName>
        <fullName evidence="3">Thiamine-binding periplasmic protein</fullName>
    </recommendedName>
</protein>
<dbReference type="AlphaFoldDB" id="A0A090AS95"/>
<dbReference type="GO" id="GO:0030976">
    <property type="term" value="F:thiamine pyrophosphate binding"/>
    <property type="evidence" value="ECO:0007669"/>
    <property type="project" value="TreeGrafter"/>
</dbReference>
<dbReference type="HOGENOM" id="CLU_026974_6_0_6"/>
<sequence>MEIKEKFEQKYKCKINYISLKDSFAILNRLRLEGKNNTADIVIGLDQNLMKLAEKTGLFMKHDVDIKKINLPILWNNPIFMPFEYGCITFIYDKNKLKTPPKSLKDLVENKKIGNIIYENPRTSSLGFSFVYWIKKIYAHDSINVWKKLSKKTITITRTWSDAYVLFLKGEADLVLSYTTSPIYHIMKENKKNYVACIFPEGHVLKVSVVAQLKNSKNLQLAKKFMNFVLTPDFQEFIPKKNWMYPIIQKKLPKSYKEIIFPKNILNLDEILIEKNRLKWIKEWQEAINN</sequence>